<sequence length="307" mass="35157">MELSSSSKSVVADCEERNWKDLPRDVLCTVFQKLGAIEILTRAQCVCSVWRTISKDPLLWCTIDMNNSVYMDFQLEIMCRRAIDYSCGHLLHINIENFGTDDLLRHITDSTNRLQCLRLACCYQISDKGLCDVAKKLSQLEELDMSTSNFTKDSLEAIGRCCPLLKSLKFNMQCYGRSYMECDEEAFAIAKTMPGLRHLQLFGNNLTNDGLLAILDGCPHLESLDLRQCFHVKLGGSLSKRCAEQIKDLRIPYNLTEEYPFEAEIDYGSLDEDYPYRLSDLDFLSYDHYDHYEFSGGSDSSECDYDN</sequence>
<dbReference type="EMBL" id="CM002293">
    <property type="protein sequence ID" value="ESW19928.1"/>
    <property type="molecule type" value="Genomic_DNA"/>
</dbReference>
<dbReference type="InterPro" id="IPR006553">
    <property type="entry name" value="Leu-rich_rpt_Cys-con_subtyp"/>
</dbReference>
<dbReference type="Pfam" id="PF13516">
    <property type="entry name" value="LRR_6"/>
    <property type="match status" value="1"/>
</dbReference>
<gene>
    <name evidence="2" type="ORF">PHAVU_006G166900g</name>
</gene>
<dbReference type="Proteomes" id="UP000000226">
    <property type="component" value="Chromosome 6"/>
</dbReference>
<dbReference type="InterPro" id="IPR032675">
    <property type="entry name" value="LRR_dom_sf"/>
</dbReference>
<dbReference type="OMA" id="FEAEIDY"/>
<dbReference type="SMART" id="SM00367">
    <property type="entry name" value="LRR_CC"/>
    <property type="match status" value="5"/>
</dbReference>
<dbReference type="SMR" id="V7BSC7"/>
<name>V7BSC7_PHAVU</name>
<feature type="domain" description="F-box" evidence="1">
    <location>
        <begin position="16"/>
        <end position="63"/>
    </location>
</feature>
<dbReference type="InterPro" id="IPR001611">
    <property type="entry name" value="Leu-rich_rpt"/>
</dbReference>
<dbReference type="Gene3D" id="3.80.10.10">
    <property type="entry name" value="Ribonuclease Inhibitor"/>
    <property type="match status" value="1"/>
</dbReference>
<dbReference type="Gramene" id="ESW19928">
    <property type="protein sequence ID" value="ESW19928"/>
    <property type="gene ID" value="PHAVU_006G166900g"/>
</dbReference>
<accession>V7BSC7</accession>
<keyword evidence="3" id="KW-1185">Reference proteome</keyword>
<evidence type="ECO:0000313" key="3">
    <source>
        <dbReference type="Proteomes" id="UP000000226"/>
    </source>
</evidence>
<dbReference type="InterPro" id="IPR001810">
    <property type="entry name" value="F-box_dom"/>
</dbReference>
<dbReference type="Pfam" id="PF12937">
    <property type="entry name" value="F-box-like"/>
    <property type="match status" value="1"/>
</dbReference>
<dbReference type="SUPFAM" id="SSF52047">
    <property type="entry name" value="RNI-like"/>
    <property type="match status" value="1"/>
</dbReference>
<dbReference type="CDD" id="cd22164">
    <property type="entry name" value="F-box_AtSKIP19-like"/>
    <property type="match status" value="1"/>
</dbReference>
<reference evidence="3" key="1">
    <citation type="journal article" date="2014" name="Nat. Genet.">
        <title>A reference genome for common bean and genome-wide analysis of dual domestications.</title>
        <authorList>
            <person name="Schmutz J."/>
            <person name="McClean P.E."/>
            <person name="Mamidi S."/>
            <person name="Wu G.A."/>
            <person name="Cannon S.B."/>
            <person name="Grimwood J."/>
            <person name="Jenkins J."/>
            <person name="Shu S."/>
            <person name="Song Q."/>
            <person name="Chavarro C."/>
            <person name="Torres-Torres M."/>
            <person name="Geffroy V."/>
            <person name="Moghaddam S.M."/>
            <person name="Gao D."/>
            <person name="Abernathy B."/>
            <person name="Barry K."/>
            <person name="Blair M."/>
            <person name="Brick M.A."/>
            <person name="Chovatia M."/>
            <person name="Gepts P."/>
            <person name="Goodstein D.M."/>
            <person name="Gonzales M."/>
            <person name="Hellsten U."/>
            <person name="Hyten D.L."/>
            <person name="Jia G."/>
            <person name="Kelly J.D."/>
            <person name="Kudrna D."/>
            <person name="Lee R."/>
            <person name="Richard M.M."/>
            <person name="Miklas P.N."/>
            <person name="Osorno J.M."/>
            <person name="Rodrigues J."/>
            <person name="Thareau V."/>
            <person name="Urrea C.A."/>
            <person name="Wang M."/>
            <person name="Yu Y."/>
            <person name="Zhang M."/>
            <person name="Wing R.A."/>
            <person name="Cregan P.B."/>
            <person name="Rokhsar D.S."/>
            <person name="Jackson S.A."/>
        </authorList>
    </citation>
    <scope>NUCLEOTIDE SEQUENCE [LARGE SCALE GENOMIC DNA]</scope>
    <source>
        <strain evidence="3">cv. G19833</strain>
    </source>
</reference>
<dbReference type="OrthoDB" id="2095648at2759"/>
<dbReference type="AlphaFoldDB" id="V7BSC7"/>
<dbReference type="eggNOG" id="KOG1947">
    <property type="taxonomic scope" value="Eukaryota"/>
</dbReference>
<proteinExistence type="predicted"/>
<dbReference type="Gene3D" id="1.20.1280.50">
    <property type="match status" value="1"/>
</dbReference>
<protein>
    <recommendedName>
        <fullName evidence="1">F-box domain-containing protein</fullName>
    </recommendedName>
</protein>
<evidence type="ECO:0000313" key="2">
    <source>
        <dbReference type="EMBL" id="ESW19928.1"/>
    </source>
</evidence>
<organism evidence="2 3">
    <name type="scientific">Phaseolus vulgaris</name>
    <name type="common">Kidney bean</name>
    <name type="synonym">French bean</name>
    <dbReference type="NCBI Taxonomy" id="3885"/>
    <lineage>
        <taxon>Eukaryota</taxon>
        <taxon>Viridiplantae</taxon>
        <taxon>Streptophyta</taxon>
        <taxon>Embryophyta</taxon>
        <taxon>Tracheophyta</taxon>
        <taxon>Spermatophyta</taxon>
        <taxon>Magnoliopsida</taxon>
        <taxon>eudicotyledons</taxon>
        <taxon>Gunneridae</taxon>
        <taxon>Pentapetalae</taxon>
        <taxon>rosids</taxon>
        <taxon>fabids</taxon>
        <taxon>Fabales</taxon>
        <taxon>Fabaceae</taxon>
        <taxon>Papilionoideae</taxon>
        <taxon>50 kb inversion clade</taxon>
        <taxon>NPAAA clade</taxon>
        <taxon>indigoferoid/millettioid clade</taxon>
        <taxon>Phaseoleae</taxon>
        <taxon>Phaseolus</taxon>
    </lineage>
</organism>
<evidence type="ECO:0000259" key="1">
    <source>
        <dbReference type="PROSITE" id="PS50181"/>
    </source>
</evidence>
<dbReference type="STRING" id="3885.V7BSC7"/>
<dbReference type="PROSITE" id="PS50181">
    <property type="entry name" value="FBOX"/>
    <property type="match status" value="1"/>
</dbReference>
<dbReference type="PANTHER" id="PTHR38926:SF65">
    <property type="entry name" value="F-BOX_LRR PROTEIN"/>
    <property type="match status" value="1"/>
</dbReference>
<dbReference type="PANTHER" id="PTHR38926">
    <property type="entry name" value="F-BOX DOMAIN CONTAINING PROTEIN, EXPRESSED"/>
    <property type="match status" value="1"/>
</dbReference>